<proteinExistence type="predicted"/>
<comment type="caution">
    <text evidence="1">The sequence shown here is derived from an EMBL/GenBank/DDBJ whole genome shotgun (WGS) entry which is preliminary data.</text>
</comment>
<evidence type="ECO:0000313" key="2">
    <source>
        <dbReference type="Proteomes" id="UP001187192"/>
    </source>
</evidence>
<evidence type="ECO:0000313" key="1">
    <source>
        <dbReference type="EMBL" id="GMN39382.1"/>
    </source>
</evidence>
<gene>
    <name evidence="1" type="ORF">TIFTF001_008614</name>
</gene>
<accession>A0AA87ZST1</accession>
<dbReference type="Proteomes" id="UP001187192">
    <property type="component" value="Unassembled WGS sequence"/>
</dbReference>
<name>A0AA87ZST1_FICCA</name>
<keyword evidence="2" id="KW-1185">Reference proteome</keyword>
<dbReference type="EMBL" id="BTGU01000009">
    <property type="protein sequence ID" value="GMN39382.1"/>
    <property type="molecule type" value="Genomic_DNA"/>
</dbReference>
<reference evidence="1" key="1">
    <citation type="submission" date="2023-07" db="EMBL/GenBank/DDBJ databases">
        <title>draft genome sequence of fig (Ficus carica).</title>
        <authorList>
            <person name="Takahashi T."/>
            <person name="Nishimura K."/>
        </authorList>
    </citation>
    <scope>NUCLEOTIDE SEQUENCE</scope>
</reference>
<dbReference type="AlphaFoldDB" id="A0AA87ZST1"/>
<sequence length="68" mass="7726">MLPCHQTTAVAATLPTKLAKMVASLWQELAVQNSWLPSHFISDYKSNNDFEGIFDQYLKKATVKDKVR</sequence>
<organism evidence="1 2">
    <name type="scientific">Ficus carica</name>
    <name type="common">Common fig</name>
    <dbReference type="NCBI Taxonomy" id="3494"/>
    <lineage>
        <taxon>Eukaryota</taxon>
        <taxon>Viridiplantae</taxon>
        <taxon>Streptophyta</taxon>
        <taxon>Embryophyta</taxon>
        <taxon>Tracheophyta</taxon>
        <taxon>Spermatophyta</taxon>
        <taxon>Magnoliopsida</taxon>
        <taxon>eudicotyledons</taxon>
        <taxon>Gunneridae</taxon>
        <taxon>Pentapetalae</taxon>
        <taxon>rosids</taxon>
        <taxon>fabids</taxon>
        <taxon>Rosales</taxon>
        <taxon>Moraceae</taxon>
        <taxon>Ficeae</taxon>
        <taxon>Ficus</taxon>
    </lineage>
</organism>
<protein>
    <submittedName>
        <fullName evidence="1">Uncharacterized protein</fullName>
    </submittedName>
</protein>